<organism evidence="2 3">
    <name type="scientific">Castilleja foliolosa</name>
    <dbReference type="NCBI Taxonomy" id="1961234"/>
    <lineage>
        <taxon>Eukaryota</taxon>
        <taxon>Viridiplantae</taxon>
        <taxon>Streptophyta</taxon>
        <taxon>Embryophyta</taxon>
        <taxon>Tracheophyta</taxon>
        <taxon>Spermatophyta</taxon>
        <taxon>Magnoliopsida</taxon>
        <taxon>eudicotyledons</taxon>
        <taxon>Gunneridae</taxon>
        <taxon>Pentapetalae</taxon>
        <taxon>asterids</taxon>
        <taxon>lamiids</taxon>
        <taxon>Lamiales</taxon>
        <taxon>Orobanchaceae</taxon>
        <taxon>Pedicularideae</taxon>
        <taxon>Castillejinae</taxon>
        <taxon>Castilleja</taxon>
    </lineage>
</organism>
<evidence type="ECO:0000313" key="2">
    <source>
        <dbReference type="EMBL" id="KAL3639483.1"/>
    </source>
</evidence>
<reference evidence="2" key="2">
    <citation type="submission" date="2024-11" db="EMBL/GenBank/DDBJ databases">
        <authorList>
            <person name="Burger M."/>
            <person name="Chory J."/>
        </authorList>
    </citation>
    <scope>NUCLEOTIDE SEQUENCE</scope>
    <source>
        <strain evidence="2">Tecolote</strain>
        <tissue evidence="2">Flower</tissue>
    </source>
</reference>
<reference evidence="3" key="1">
    <citation type="journal article" date="2024" name="IScience">
        <title>Strigolactones Initiate the Formation of Haustorium-like Structures in Castilleja.</title>
        <authorList>
            <person name="Buerger M."/>
            <person name="Peterson D."/>
            <person name="Chory J."/>
        </authorList>
    </citation>
    <scope>NUCLEOTIDE SEQUENCE [LARGE SCALE GENOMIC DNA]</scope>
</reference>
<dbReference type="AlphaFoldDB" id="A0ABD3DBH2"/>
<protein>
    <recommendedName>
        <fullName evidence="4">SnoaL-like domain-containing protein</fullName>
    </recommendedName>
</protein>
<evidence type="ECO:0000313" key="3">
    <source>
        <dbReference type="Proteomes" id="UP001632038"/>
    </source>
</evidence>
<accession>A0ABD3DBH2</accession>
<dbReference type="EMBL" id="JAVIJP010000024">
    <property type="protein sequence ID" value="KAL3637641.1"/>
    <property type="molecule type" value="Genomic_DNA"/>
</dbReference>
<gene>
    <name evidence="2" type="ORF">CASFOL_017390</name>
    <name evidence="1" type="ORF">CASFOL_018512</name>
</gene>
<name>A0ABD3DBH2_9LAMI</name>
<dbReference type="EMBL" id="JAVIJP010000018">
    <property type="protein sequence ID" value="KAL3639483.1"/>
    <property type="molecule type" value="Genomic_DNA"/>
</dbReference>
<evidence type="ECO:0008006" key="4">
    <source>
        <dbReference type="Google" id="ProtNLM"/>
    </source>
</evidence>
<proteinExistence type="predicted"/>
<dbReference type="Proteomes" id="UP001632038">
    <property type="component" value="Unassembled WGS sequence"/>
</dbReference>
<comment type="caution">
    <text evidence="2">The sequence shown here is derived from an EMBL/GenBank/DDBJ whole genome shotgun (WGS) entry which is preliminary data.</text>
</comment>
<sequence>MEVARFGVDDEGGLAIWQGDEWRMIAPSWRSGGVPLRGLGYSVWLSTTHNGEIATVAERWRLDDLFKDEADP</sequence>
<keyword evidence="3" id="KW-1185">Reference proteome</keyword>
<evidence type="ECO:0000313" key="1">
    <source>
        <dbReference type="EMBL" id="KAL3637641.1"/>
    </source>
</evidence>